<feature type="region of interest" description="Disordered" evidence="1">
    <location>
        <begin position="1"/>
        <end position="84"/>
    </location>
</feature>
<feature type="compositionally biased region" description="Low complexity" evidence="1">
    <location>
        <begin position="39"/>
        <end position="59"/>
    </location>
</feature>
<sequence length="118" mass="13645">MQFKMEIDNPRKRCRALDDYEEEDHMAKKTRSDMSDMFASTRDSASPSPSDSAVSTPASIDESHDPFFSRPKPHSSGTIISGWNQARRMEDLRQRYPWLYGSTQFWGHMYNARLSSGF</sequence>
<accession>A0AA39WQF5</accession>
<evidence type="ECO:0000313" key="3">
    <source>
        <dbReference type="Proteomes" id="UP001175000"/>
    </source>
</evidence>
<evidence type="ECO:0000313" key="2">
    <source>
        <dbReference type="EMBL" id="KAK0619697.1"/>
    </source>
</evidence>
<feature type="compositionally biased region" description="Polar residues" evidence="1">
    <location>
        <begin position="75"/>
        <end position="84"/>
    </location>
</feature>
<dbReference type="Proteomes" id="UP001175000">
    <property type="component" value="Unassembled WGS sequence"/>
</dbReference>
<comment type="caution">
    <text evidence="2">The sequence shown here is derived from an EMBL/GenBank/DDBJ whole genome shotgun (WGS) entry which is preliminary data.</text>
</comment>
<dbReference type="AlphaFoldDB" id="A0AA39WQF5"/>
<feature type="compositionally biased region" description="Basic and acidic residues" evidence="1">
    <location>
        <begin position="1"/>
        <end position="18"/>
    </location>
</feature>
<evidence type="ECO:0000256" key="1">
    <source>
        <dbReference type="SAM" id="MobiDB-lite"/>
    </source>
</evidence>
<proteinExistence type="predicted"/>
<feature type="compositionally biased region" description="Basic and acidic residues" evidence="1">
    <location>
        <begin position="25"/>
        <end position="34"/>
    </location>
</feature>
<gene>
    <name evidence="2" type="ORF">B0T14DRAFT_554865</name>
</gene>
<name>A0AA39WQF5_9PEZI</name>
<keyword evidence="3" id="KW-1185">Reference proteome</keyword>
<dbReference type="EMBL" id="JAULSU010000004">
    <property type="protein sequence ID" value="KAK0619697.1"/>
    <property type="molecule type" value="Genomic_DNA"/>
</dbReference>
<protein>
    <submittedName>
        <fullName evidence="2">Uncharacterized protein</fullName>
    </submittedName>
</protein>
<reference evidence="2" key="1">
    <citation type="submission" date="2023-06" db="EMBL/GenBank/DDBJ databases">
        <title>Genome-scale phylogeny and comparative genomics of the fungal order Sordariales.</title>
        <authorList>
            <consortium name="Lawrence Berkeley National Laboratory"/>
            <person name="Hensen N."/>
            <person name="Bonometti L."/>
            <person name="Westerberg I."/>
            <person name="Brannstrom I.O."/>
            <person name="Guillou S."/>
            <person name="Cros-Aarteil S."/>
            <person name="Calhoun S."/>
            <person name="Haridas S."/>
            <person name="Kuo A."/>
            <person name="Mondo S."/>
            <person name="Pangilinan J."/>
            <person name="Riley R."/>
            <person name="Labutti K."/>
            <person name="Andreopoulos B."/>
            <person name="Lipzen A."/>
            <person name="Chen C."/>
            <person name="Yanf M."/>
            <person name="Daum C."/>
            <person name="Ng V."/>
            <person name="Clum A."/>
            <person name="Steindorff A."/>
            <person name="Ohm R."/>
            <person name="Martin F."/>
            <person name="Silar P."/>
            <person name="Natvig D."/>
            <person name="Lalanne C."/>
            <person name="Gautier V."/>
            <person name="Ament-Velasquez S.L."/>
            <person name="Kruys A."/>
            <person name="Hutchinson M.I."/>
            <person name="Powell A.J."/>
            <person name="Barry K."/>
            <person name="Miller A.N."/>
            <person name="Grigoriev I.V."/>
            <person name="Debuchy R."/>
            <person name="Gladieux P."/>
            <person name="Thoren M.H."/>
            <person name="Johannesson H."/>
        </authorList>
    </citation>
    <scope>NUCLEOTIDE SEQUENCE</scope>
    <source>
        <strain evidence="2">CBS 606.72</strain>
    </source>
</reference>
<organism evidence="2 3">
    <name type="scientific">Immersiella caudata</name>
    <dbReference type="NCBI Taxonomy" id="314043"/>
    <lineage>
        <taxon>Eukaryota</taxon>
        <taxon>Fungi</taxon>
        <taxon>Dikarya</taxon>
        <taxon>Ascomycota</taxon>
        <taxon>Pezizomycotina</taxon>
        <taxon>Sordariomycetes</taxon>
        <taxon>Sordariomycetidae</taxon>
        <taxon>Sordariales</taxon>
        <taxon>Lasiosphaeriaceae</taxon>
        <taxon>Immersiella</taxon>
    </lineage>
</organism>